<dbReference type="PANTHER" id="PTHR42794">
    <property type="entry name" value="HEMIN IMPORT ATP-BINDING PROTEIN HMUV"/>
    <property type="match status" value="1"/>
</dbReference>
<reference evidence="7" key="1">
    <citation type="submission" date="2021-04" db="EMBL/GenBank/DDBJ databases">
        <title>Oceanospirillales bacteria with DddD are important DMSP degraders in coastal seawater.</title>
        <authorList>
            <person name="Liu J."/>
        </authorList>
    </citation>
    <scope>NUCLEOTIDE SEQUENCE</scope>
    <source>
        <strain evidence="7">D13-1</strain>
    </source>
</reference>
<comment type="function">
    <text evidence="5">Part of the ABC transporter complex HmuTUV involved in hemin import. Responsible for energy coupling to the transport system.</text>
</comment>
<protein>
    <submittedName>
        <fullName evidence="7">Heme ABC transporter ATP-binding protein</fullName>
    </submittedName>
</protein>
<evidence type="ECO:0000313" key="7">
    <source>
        <dbReference type="EMBL" id="UTW10911.1"/>
    </source>
</evidence>
<dbReference type="RefSeq" id="WP_255852966.1">
    <property type="nucleotide sequence ID" value="NZ_CP073347.1"/>
</dbReference>
<evidence type="ECO:0000256" key="2">
    <source>
        <dbReference type="ARBA" id="ARBA00022741"/>
    </source>
</evidence>
<evidence type="ECO:0000256" key="1">
    <source>
        <dbReference type="ARBA" id="ARBA00022448"/>
    </source>
</evidence>
<sequence length="260" mass="28210">MTLQASKLTFRRNGRTLLQSVDVVLEPGSLTVVLGPNGAGKTTLLNLLAGLERPHAGDVWLGSQPLASMDSLERACRLAVMTQDQPLDFAFGVEEVVTLGAYPLGLGRVQERLHCQAWLQRLELQALAQRDYLSLSGGERQRVQLARVLAQCGEQTMVLLLDEPVSAMDLKHQHLCLQQLRALADAGAAVLVILHDLALTARYADAVLLLKQAEVLAQGDMLDIMTPSNLSALFDVRVEVSRVDGMPRFSSSLADDAVPP</sequence>
<evidence type="ECO:0000259" key="6">
    <source>
        <dbReference type="PROSITE" id="PS50893"/>
    </source>
</evidence>
<evidence type="ECO:0000313" key="8">
    <source>
        <dbReference type="Proteomes" id="UP001058461"/>
    </source>
</evidence>
<dbReference type="NCBIfam" id="NF010068">
    <property type="entry name" value="PRK13548.1"/>
    <property type="match status" value="1"/>
</dbReference>
<dbReference type="PANTHER" id="PTHR42794:SF1">
    <property type="entry name" value="HEMIN IMPORT ATP-BINDING PROTEIN HMUV"/>
    <property type="match status" value="1"/>
</dbReference>
<organism evidence="7 8">
    <name type="scientific">Marinobacterium rhizophilum</name>
    <dbReference type="NCBI Taxonomy" id="420402"/>
    <lineage>
        <taxon>Bacteria</taxon>
        <taxon>Pseudomonadati</taxon>
        <taxon>Pseudomonadota</taxon>
        <taxon>Gammaproteobacteria</taxon>
        <taxon>Oceanospirillales</taxon>
        <taxon>Oceanospirillaceae</taxon>
        <taxon>Marinobacterium</taxon>
    </lineage>
</organism>
<keyword evidence="2" id="KW-0547">Nucleotide-binding</keyword>
<dbReference type="CDD" id="cd03214">
    <property type="entry name" value="ABC_Iron-Siderophores_B12_Hemin"/>
    <property type="match status" value="1"/>
</dbReference>
<dbReference type="GO" id="GO:0005524">
    <property type="term" value="F:ATP binding"/>
    <property type="evidence" value="ECO:0007669"/>
    <property type="project" value="UniProtKB-KW"/>
</dbReference>
<dbReference type="Gene3D" id="3.40.50.300">
    <property type="entry name" value="P-loop containing nucleotide triphosphate hydrolases"/>
    <property type="match status" value="1"/>
</dbReference>
<keyword evidence="4" id="KW-1278">Translocase</keyword>
<evidence type="ECO:0000256" key="3">
    <source>
        <dbReference type="ARBA" id="ARBA00022840"/>
    </source>
</evidence>
<dbReference type="SMART" id="SM00382">
    <property type="entry name" value="AAA"/>
    <property type="match status" value="1"/>
</dbReference>
<dbReference type="InterPro" id="IPR027417">
    <property type="entry name" value="P-loop_NTPase"/>
</dbReference>
<evidence type="ECO:0000256" key="4">
    <source>
        <dbReference type="ARBA" id="ARBA00022967"/>
    </source>
</evidence>
<gene>
    <name evidence="7" type="ORF">KDW95_16730</name>
</gene>
<keyword evidence="3 7" id="KW-0067">ATP-binding</keyword>
<dbReference type="SUPFAM" id="SSF52540">
    <property type="entry name" value="P-loop containing nucleoside triphosphate hydrolases"/>
    <property type="match status" value="1"/>
</dbReference>
<dbReference type="InterPro" id="IPR003593">
    <property type="entry name" value="AAA+_ATPase"/>
</dbReference>
<proteinExistence type="predicted"/>
<dbReference type="InterPro" id="IPR003439">
    <property type="entry name" value="ABC_transporter-like_ATP-bd"/>
</dbReference>
<keyword evidence="8" id="KW-1185">Reference proteome</keyword>
<feature type="domain" description="ABC transporter" evidence="6">
    <location>
        <begin position="3"/>
        <end position="237"/>
    </location>
</feature>
<dbReference type="Proteomes" id="UP001058461">
    <property type="component" value="Chromosome"/>
</dbReference>
<dbReference type="InterPro" id="IPR017871">
    <property type="entry name" value="ABC_transporter-like_CS"/>
</dbReference>
<accession>A0ABY5HIV2</accession>
<evidence type="ECO:0000256" key="5">
    <source>
        <dbReference type="ARBA" id="ARBA00037066"/>
    </source>
</evidence>
<keyword evidence="1" id="KW-0813">Transport</keyword>
<dbReference type="EMBL" id="CP073347">
    <property type="protein sequence ID" value="UTW10911.1"/>
    <property type="molecule type" value="Genomic_DNA"/>
</dbReference>
<dbReference type="PROSITE" id="PS50893">
    <property type="entry name" value="ABC_TRANSPORTER_2"/>
    <property type="match status" value="1"/>
</dbReference>
<dbReference type="PROSITE" id="PS00211">
    <property type="entry name" value="ABC_TRANSPORTER_1"/>
    <property type="match status" value="1"/>
</dbReference>
<name>A0ABY5HIV2_9GAMM</name>
<dbReference type="Pfam" id="PF00005">
    <property type="entry name" value="ABC_tran"/>
    <property type="match status" value="1"/>
</dbReference>